<dbReference type="Pfam" id="PF04307">
    <property type="entry name" value="YdjM"/>
    <property type="match status" value="1"/>
</dbReference>
<feature type="transmembrane region" description="Helical" evidence="1">
    <location>
        <begin position="103"/>
        <end position="131"/>
    </location>
</feature>
<protein>
    <submittedName>
        <fullName evidence="2">Membrane protein</fullName>
    </submittedName>
</protein>
<name>A0AA48K7U4_9BACT</name>
<evidence type="ECO:0000313" key="2">
    <source>
        <dbReference type="EMBL" id="BDU71465.1"/>
    </source>
</evidence>
<organism evidence="2 3">
    <name type="scientific">Mesoterricola silvestris</name>
    <dbReference type="NCBI Taxonomy" id="2927979"/>
    <lineage>
        <taxon>Bacteria</taxon>
        <taxon>Pseudomonadati</taxon>
        <taxon>Acidobacteriota</taxon>
        <taxon>Holophagae</taxon>
        <taxon>Holophagales</taxon>
        <taxon>Holophagaceae</taxon>
        <taxon>Mesoterricola</taxon>
    </lineage>
</organism>
<keyword evidence="1" id="KW-0472">Membrane</keyword>
<dbReference type="PANTHER" id="PTHR35531">
    <property type="entry name" value="INNER MEMBRANE PROTEIN YBCI-RELATED"/>
    <property type="match status" value="1"/>
</dbReference>
<dbReference type="PANTHER" id="PTHR35531:SF1">
    <property type="entry name" value="INNER MEMBRANE PROTEIN YBCI-RELATED"/>
    <property type="match status" value="1"/>
</dbReference>
<reference evidence="3" key="1">
    <citation type="journal article" date="2023" name="Int. J. Syst. Evol. Microbiol.">
        <title>Mesoterricola silvestris gen. nov., sp. nov., Mesoterricola sediminis sp. nov., Geothrix oryzae sp. nov., Geothrix edaphica sp. nov., Geothrix rubra sp. nov., and Geothrix limicola sp. nov., six novel members of Acidobacteriota isolated from soils.</title>
        <authorList>
            <person name="Itoh H."/>
            <person name="Sugisawa Y."/>
            <person name="Mise K."/>
            <person name="Xu Z."/>
            <person name="Kuniyasu M."/>
            <person name="Ushijima N."/>
            <person name="Kawano K."/>
            <person name="Kobayashi E."/>
            <person name="Shiratori Y."/>
            <person name="Masuda Y."/>
            <person name="Senoo K."/>
        </authorList>
    </citation>
    <scope>NUCLEOTIDE SEQUENCE [LARGE SCALE GENOMIC DNA]</scope>
    <source>
        <strain evidence="3">W79</strain>
    </source>
</reference>
<gene>
    <name evidence="2" type="ORF">METEAL_06390</name>
</gene>
<accession>A0AA48K7U4</accession>
<keyword evidence="1" id="KW-1133">Transmembrane helix</keyword>
<proteinExistence type="predicted"/>
<dbReference type="KEGG" id="msil:METEAL_06390"/>
<evidence type="ECO:0000256" key="1">
    <source>
        <dbReference type="SAM" id="Phobius"/>
    </source>
</evidence>
<feature type="transmembrane region" description="Helical" evidence="1">
    <location>
        <begin position="74"/>
        <end position="94"/>
    </location>
</feature>
<dbReference type="Proteomes" id="UP001238179">
    <property type="component" value="Chromosome"/>
</dbReference>
<dbReference type="EMBL" id="AP027080">
    <property type="protein sequence ID" value="BDU71465.1"/>
    <property type="molecule type" value="Genomic_DNA"/>
</dbReference>
<keyword evidence="3" id="KW-1185">Reference proteome</keyword>
<evidence type="ECO:0000313" key="3">
    <source>
        <dbReference type="Proteomes" id="UP001238179"/>
    </source>
</evidence>
<sequence length="203" mass="22386">MVNPAARLRTLSEAPMPSLLGHAVAGLAITTAFQGDKLPRRTWALAALCAMAPDLDWFVSLLDMHRGHVLNHRGVAHSLFAALLIAATVFLLAYRRDQRRGSVWLCLTIAALSHGLLDALTSGGVGVALFMPFSETRWACVWQPGQVAPLPLGRVHTWRFLYSLWTELFWIGFPALLLAAWSRLLRRARLAPTLSEAVPESPF</sequence>
<dbReference type="AlphaFoldDB" id="A0AA48K7U4"/>
<keyword evidence="1" id="KW-0812">Transmembrane</keyword>
<feature type="transmembrane region" description="Helical" evidence="1">
    <location>
        <begin position="160"/>
        <end position="181"/>
    </location>
</feature>
<feature type="transmembrane region" description="Helical" evidence="1">
    <location>
        <begin position="43"/>
        <end position="62"/>
    </location>
</feature>
<dbReference type="InterPro" id="IPR007404">
    <property type="entry name" value="YdjM-like"/>
</dbReference>